<accession>A0A5J6TJE0</accession>
<dbReference type="RefSeq" id="YP_010754786.1">
    <property type="nucleotide sequence ID" value="NC_073463.1"/>
</dbReference>
<protein>
    <submittedName>
        <fullName evidence="2">Exonuclease</fullName>
    </submittedName>
</protein>
<dbReference type="Gene3D" id="3.30.420.10">
    <property type="entry name" value="Ribonuclease H-like superfamily/Ribonuclease H"/>
    <property type="match status" value="1"/>
</dbReference>
<name>A0A5J6TJE0_9CAUD</name>
<dbReference type="Pfam" id="PF16473">
    <property type="entry name" value="Rv2179c-like"/>
    <property type="match status" value="1"/>
</dbReference>
<keyword evidence="3" id="KW-1185">Reference proteome</keyword>
<gene>
    <name evidence="2" type="primary">58</name>
    <name evidence="2" type="ORF">SEA_IDENTITYCRISIS_58</name>
</gene>
<dbReference type="Proteomes" id="UP000326087">
    <property type="component" value="Segment"/>
</dbReference>
<dbReference type="InterPro" id="IPR036397">
    <property type="entry name" value="RNaseH_sf"/>
</dbReference>
<evidence type="ECO:0000259" key="1">
    <source>
        <dbReference type="Pfam" id="PF16473"/>
    </source>
</evidence>
<dbReference type="GeneID" id="80019385"/>
<dbReference type="GO" id="GO:0003676">
    <property type="term" value="F:nucleic acid binding"/>
    <property type="evidence" value="ECO:0007669"/>
    <property type="project" value="InterPro"/>
</dbReference>
<sequence length="199" mass="22712">MTIYCYDTEFLEDGHTIELISIGIVCEDGREYYAVNADMPYERLKKEEWLCENVIPHLPLTGNPPTVEQHTNPSSGYYWSLDTKSVLVKPKWVIANEVREFLLAAPDPELWAYYAAYDHVALAQLWGPMINLPEGIPMYTHDLKQEMDRVGVDSGEFPSPAAAHNALADAQWNWSVLSEIRQRQLWAEQRGNSEGVRNA</sequence>
<feature type="domain" description="3'-5' exoribonuclease Rv2179c-like" evidence="1">
    <location>
        <begin position="5"/>
        <end position="180"/>
    </location>
</feature>
<proteinExistence type="predicted"/>
<dbReference type="EMBL" id="MN234184">
    <property type="protein sequence ID" value="QFG10077.1"/>
    <property type="molecule type" value="Genomic_DNA"/>
</dbReference>
<keyword evidence="2" id="KW-0269">Exonuclease</keyword>
<evidence type="ECO:0000313" key="3">
    <source>
        <dbReference type="Proteomes" id="UP000326087"/>
    </source>
</evidence>
<organism evidence="2 3">
    <name type="scientific">Mycobacterium phage IdentityCrisis</name>
    <dbReference type="NCBI Taxonomy" id="2599866"/>
    <lineage>
        <taxon>Viruses</taxon>
        <taxon>Duplodnaviria</taxon>
        <taxon>Heunggongvirae</taxon>
        <taxon>Uroviricota</taxon>
        <taxon>Caudoviricetes</taxon>
        <taxon>Identitycrisisvirus</taxon>
        <taxon>Identitycrisisvirus identitycrisis</taxon>
    </lineage>
</organism>
<dbReference type="GO" id="GO:0004527">
    <property type="term" value="F:exonuclease activity"/>
    <property type="evidence" value="ECO:0007669"/>
    <property type="project" value="UniProtKB-KW"/>
</dbReference>
<evidence type="ECO:0000313" key="2">
    <source>
        <dbReference type="EMBL" id="QFG10077.1"/>
    </source>
</evidence>
<dbReference type="InterPro" id="IPR033390">
    <property type="entry name" value="Rv2179c-like"/>
</dbReference>
<keyword evidence="2" id="KW-0540">Nuclease</keyword>
<reference evidence="2 3" key="1">
    <citation type="submission" date="2019-07" db="EMBL/GenBank/DDBJ databases">
        <authorList>
            <person name="Widmer J."/>
            <person name="Andre W."/>
            <person name="Castro A."/>
            <person name="Cintron J."/>
            <person name="Cintron J."/>
            <person name="Elliott S."/>
            <person name="Harel H."/>
            <person name="Hasan D."/>
            <person name="Page A."/>
            <person name="Santana M."/>
            <person name="Slobasky M."/>
            <person name="Stevens T."/>
            <person name="Vilcin V."/>
            <person name="Whitaker K."/>
            <person name="Yelvington M."/>
            <person name="Wiersma-Koch H."/>
            <person name="Douthitt C."/>
            <person name="D'Elia T."/>
            <person name="Garlena R.A."/>
            <person name="Russell D.A."/>
            <person name="Pope W.H."/>
            <person name="Jacobs-Sera D."/>
            <person name="Hatfull G.F."/>
        </authorList>
    </citation>
    <scope>NUCLEOTIDE SEQUENCE [LARGE SCALE GENOMIC DNA]</scope>
</reference>
<keyword evidence="2" id="KW-0378">Hydrolase</keyword>
<dbReference type="KEGG" id="vg:80019385"/>